<feature type="compositionally biased region" description="Basic residues" evidence="1">
    <location>
        <begin position="29"/>
        <end position="41"/>
    </location>
</feature>
<proteinExistence type="predicted"/>
<accession>A0ABN0BKJ5</accession>
<gene>
    <name evidence="2" type="ORF">BFAG_02126</name>
</gene>
<protein>
    <submittedName>
        <fullName evidence="2">Uncharacterized protein</fullName>
    </submittedName>
</protein>
<reference evidence="2 3" key="1">
    <citation type="submission" date="2008-12" db="EMBL/GenBank/DDBJ databases">
        <title>Annotation of Bacteroides fragilis strain 3_1_12.</title>
        <authorList>
            <consortium name="The Broad Institute Genome Sequencing Platform"/>
            <person name="Ward D."/>
            <person name="Young S.K."/>
            <person name="Kodira C.D."/>
            <person name="Zeng Q."/>
            <person name="Koehrsen M."/>
            <person name="Alvarado L."/>
            <person name="Berlin A."/>
            <person name="Borenstein D."/>
            <person name="Chen Z."/>
            <person name="Engels R."/>
            <person name="Freedman E."/>
            <person name="Gellesch M."/>
            <person name="Goldberg J."/>
            <person name="Griggs A."/>
            <person name="Gujja S."/>
            <person name="Heiman D."/>
            <person name="Hepburn T."/>
            <person name="Howarth C."/>
            <person name="Jen D."/>
            <person name="Larson L."/>
            <person name="Lewis B."/>
            <person name="Mehta T."/>
            <person name="Park D."/>
            <person name="Pearson M."/>
            <person name="Roberts A."/>
            <person name="Saif S."/>
            <person name="Shea T."/>
            <person name="Shenoy N."/>
            <person name="Sisk P."/>
            <person name="Stolte C."/>
            <person name="Sykes S."/>
            <person name="Walk T."/>
            <person name="White J."/>
            <person name="Yandava C."/>
            <person name="Allen-Vercoe E."/>
            <person name="Strauss J."/>
            <person name="Ambrose C."/>
            <person name="Lander E."/>
            <person name="Nusbaum C."/>
            <person name="Galagan J."/>
            <person name="Birren B."/>
        </authorList>
    </citation>
    <scope>NUCLEOTIDE SEQUENCE [LARGE SCALE GENOMIC DNA]</scope>
    <source>
        <strain evidence="2 3">3_1_12</strain>
    </source>
</reference>
<name>A0ABN0BKJ5_BACFG</name>
<evidence type="ECO:0000313" key="2">
    <source>
        <dbReference type="EMBL" id="EFR53431.1"/>
    </source>
</evidence>
<evidence type="ECO:0000256" key="1">
    <source>
        <dbReference type="SAM" id="MobiDB-lite"/>
    </source>
</evidence>
<feature type="compositionally biased region" description="Basic residues" evidence="1">
    <location>
        <begin position="1"/>
        <end position="14"/>
    </location>
</feature>
<organism evidence="2 3">
    <name type="scientific">Bacteroides fragilis 3_1_12</name>
    <dbReference type="NCBI Taxonomy" id="457424"/>
    <lineage>
        <taxon>Bacteria</taxon>
        <taxon>Pseudomonadati</taxon>
        <taxon>Bacteroidota</taxon>
        <taxon>Bacteroidia</taxon>
        <taxon>Bacteroidales</taxon>
        <taxon>Bacteroidaceae</taxon>
        <taxon>Bacteroides</taxon>
    </lineage>
</organism>
<feature type="region of interest" description="Disordered" evidence="1">
    <location>
        <begin position="1"/>
        <end position="41"/>
    </location>
</feature>
<keyword evidence="3" id="KW-1185">Reference proteome</keyword>
<sequence length="41" mass="5008">MRKRYSPKRPKVSHRPMPYEPGQWDRTGQRNKQRKKKGGKQ</sequence>
<dbReference type="EMBL" id="EQ973213">
    <property type="protein sequence ID" value="EFR53431.1"/>
    <property type="molecule type" value="Genomic_DNA"/>
</dbReference>
<evidence type="ECO:0000313" key="3">
    <source>
        <dbReference type="Proteomes" id="UP000005101"/>
    </source>
</evidence>
<dbReference type="RefSeq" id="WP_005778148.1">
    <property type="nucleotide sequence ID" value="NZ_EQ973213.1"/>
</dbReference>
<dbReference type="Proteomes" id="UP000005101">
    <property type="component" value="Unassembled WGS sequence"/>
</dbReference>